<reference evidence="3 4" key="1">
    <citation type="journal article" date="2018" name="PLoS Genet.">
        <title>Population sequencing reveals clonal diversity and ancestral inbreeding in the grapevine cultivar Chardonnay.</title>
        <authorList>
            <person name="Roach M.J."/>
            <person name="Johnson D.L."/>
            <person name="Bohlmann J."/>
            <person name="van Vuuren H.J."/>
            <person name="Jones S.J."/>
            <person name="Pretorius I.S."/>
            <person name="Schmidt S.A."/>
            <person name="Borneman A.R."/>
        </authorList>
    </citation>
    <scope>NUCLEOTIDE SEQUENCE [LARGE SCALE GENOMIC DNA]</scope>
    <source>
        <strain evidence="4">cv. Chardonnay</strain>
        <tissue evidence="3">Leaf</tissue>
    </source>
</reference>
<feature type="transmembrane region" description="Helical" evidence="1">
    <location>
        <begin position="394"/>
        <end position="421"/>
    </location>
</feature>
<dbReference type="PANTHER" id="PTHR33223:SF8">
    <property type="entry name" value="OS04G0172440 PROTEIN"/>
    <property type="match status" value="1"/>
</dbReference>
<evidence type="ECO:0000313" key="3">
    <source>
        <dbReference type="EMBL" id="RVW27094.1"/>
    </source>
</evidence>
<evidence type="ECO:0000256" key="1">
    <source>
        <dbReference type="SAM" id="Phobius"/>
    </source>
</evidence>
<gene>
    <name evidence="3" type="ORF">CK203_098974</name>
</gene>
<protein>
    <recommendedName>
        <fullName evidence="5">Retrotransposon gag domain-containing protein</fullName>
    </recommendedName>
</protein>
<dbReference type="PANTHER" id="PTHR33223">
    <property type="entry name" value="CCHC-TYPE DOMAIN-CONTAINING PROTEIN"/>
    <property type="match status" value="1"/>
</dbReference>
<dbReference type="EMBL" id="QGNW01001965">
    <property type="protein sequence ID" value="RVW27094.1"/>
    <property type="molecule type" value="Genomic_DNA"/>
</dbReference>
<dbReference type="AlphaFoldDB" id="A0A438CV65"/>
<comment type="caution">
    <text evidence="3">The sequence shown here is derived from an EMBL/GenBank/DDBJ whole genome shotgun (WGS) entry which is preliminary data.</text>
</comment>
<organism evidence="3 4">
    <name type="scientific">Vitis vinifera</name>
    <name type="common">Grape</name>
    <dbReference type="NCBI Taxonomy" id="29760"/>
    <lineage>
        <taxon>Eukaryota</taxon>
        <taxon>Viridiplantae</taxon>
        <taxon>Streptophyta</taxon>
        <taxon>Embryophyta</taxon>
        <taxon>Tracheophyta</taxon>
        <taxon>Spermatophyta</taxon>
        <taxon>Magnoliopsida</taxon>
        <taxon>eudicotyledons</taxon>
        <taxon>Gunneridae</taxon>
        <taxon>Pentapetalae</taxon>
        <taxon>rosids</taxon>
        <taxon>Vitales</taxon>
        <taxon>Vitaceae</taxon>
        <taxon>Viteae</taxon>
        <taxon>Vitis</taxon>
    </lineage>
</organism>
<evidence type="ECO:0008006" key="5">
    <source>
        <dbReference type="Google" id="ProtNLM"/>
    </source>
</evidence>
<keyword evidence="2" id="KW-0732">Signal</keyword>
<feature type="signal peptide" evidence="2">
    <location>
        <begin position="1"/>
        <end position="18"/>
    </location>
</feature>
<dbReference type="Proteomes" id="UP000288805">
    <property type="component" value="Unassembled WGS sequence"/>
</dbReference>
<keyword evidence="1" id="KW-0812">Transmembrane</keyword>
<proteinExistence type="predicted"/>
<evidence type="ECO:0000313" key="4">
    <source>
        <dbReference type="Proteomes" id="UP000288805"/>
    </source>
</evidence>
<keyword evidence="1" id="KW-1133">Transmembrane helix</keyword>
<accession>A0A438CV65</accession>
<evidence type="ECO:0000256" key="2">
    <source>
        <dbReference type="SAM" id="SignalP"/>
    </source>
</evidence>
<feature type="chain" id="PRO_5019408528" description="Retrotransposon gag domain-containing protein" evidence="2">
    <location>
        <begin position="19"/>
        <end position="434"/>
    </location>
</feature>
<keyword evidence="1" id="KW-0472">Membrane</keyword>
<name>A0A438CV65_VITVI</name>
<sequence>MLTLSFFIFMELELKVESRICGYRWSIDLVILSLESHSWRIIGGRLIIADSHQSSDSSVEISYELAATLAYIQEFMAGTAHALPPRASLGIPFYLVDHYETIPPPTIIVPPPIIPTTDDTRLAEDDKPVASFPAKFSMPDIERYSGIGCPKIHLRLYNTVMRAHGIDDAQLVALFPMSLSGATQRWFALAIRQRPDESISSFGSPLEVKGGWILKSLVHVAFSVEVAFAQGLWTDTAPSPDNKGKRSVGSFSRSGEVGTISYQHQRPAYHSFYRPPTVRPHLSHPQYQYQPIYVQRPYIAQTSLQPRPSHPRATTPSLPIPYAQRPARQFTSLGMTLTRAFEKLRDAGLIVSLAPHPFPHLIPSHFFSHEHCLYHQIQGHDIERCVEDLDQSTWVHHFAAVQLITLFILIMVVIRVVSILLSSVFSSSELFLFC</sequence>